<keyword evidence="6 7" id="KW-0998">Cell outer membrane</keyword>
<keyword evidence="11" id="KW-1185">Reference proteome</keyword>
<dbReference type="EMBL" id="JACRVF010000002">
    <property type="protein sequence ID" value="MBC5993189.1"/>
    <property type="molecule type" value="Genomic_DNA"/>
</dbReference>
<dbReference type="Pfam" id="PF07715">
    <property type="entry name" value="Plug"/>
    <property type="match status" value="1"/>
</dbReference>
<dbReference type="Gene3D" id="2.40.170.20">
    <property type="entry name" value="TonB-dependent receptor, beta-barrel domain"/>
    <property type="match status" value="1"/>
</dbReference>
<dbReference type="NCBIfam" id="TIGR04056">
    <property type="entry name" value="OMP_RagA_SusC"/>
    <property type="match status" value="1"/>
</dbReference>
<dbReference type="Pfam" id="PF13715">
    <property type="entry name" value="CarbopepD_reg_2"/>
    <property type="match status" value="1"/>
</dbReference>
<reference evidence="10" key="1">
    <citation type="submission" date="2020-08" db="EMBL/GenBank/DDBJ databases">
        <title>Pontibacter sp. SD6 16S ribosomal RNA gene Genome sequencing and assembly.</title>
        <authorList>
            <person name="Kang M."/>
        </authorList>
    </citation>
    <scope>NUCLEOTIDE SEQUENCE</scope>
    <source>
        <strain evidence="10">SD6</strain>
    </source>
</reference>
<dbReference type="InterPro" id="IPR008969">
    <property type="entry name" value="CarboxyPept-like_regulatory"/>
</dbReference>
<dbReference type="InterPro" id="IPR023997">
    <property type="entry name" value="TonB-dep_OMP_SusC/RagA_CS"/>
</dbReference>
<evidence type="ECO:0000256" key="5">
    <source>
        <dbReference type="ARBA" id="ARBA00023136"/>
    </source>
</evidence>
<evidence type="ECO:0000256" key="3">
    <source>
        <dbReference type="ARBA" id="ARBA00022452"/>
    </source>
</evidence>
<evidence type="ECO:0000256" key="2">
    <source>
        <dbReference type="ARBA" id="ARBA00022448"/>
    </source>
</evidence>
<keyword evidence="10" id="KW-0675">Receptor</keyword>
<evidence type="ECO:0000256" key="7">
    <source>
        <dbReference type="PROSITE-ProRule" id="PRU01360"/>
    </source>
</evidence>
<dbReference type="InterPro" id="IPR023996">
    <property type="entry name" value="TonB-dep_OMP_SusC/RagA"/>
</dbReference>
<keyword evidence="4 7" id="KW-0812">Transmembrane</keyword>
<feature type="chain" id="PRO_5037931359" evidence="8">
    <location>
        <begin position="22"/>
        <end position="1049"/>
    </location>
</feature>
<feature type="signal peptide" evidence="8">
    <location>
        <begin position="1"/>
        <end position="21"/>
    </location>
</feature>
<dbReference type="InterPro" id="IPR036942">
    <property type="entry name" value="Beta-barrel_TonB_sf"/>
</dbReference>
<protein>
    <submittedName>
        <fullName evidence="10">TonB-dependent receptor</fullName>
    </submittedName>
</protein>
<dbReference type="Gene3D" id="2.170.130.10">
    <property type="entry name" value="TonB-dependent receptor, plug domain"/>
    <property type="match status" value="1"/>
</dbReference>
<evidence type="ECO:0000256" key="6">
    <source>
        <dbReference type="ARBA" id="ARBA00023237"/>
    </source>
</evidence>
<dbReference type="SUPFAM" id="SSF56935">
    <property type="entry name" value="Porins"/>
    <property type="match status" value="1"/>
</dbReference>
<comment type="similarity">
    <text evidence="7">Belongs to the TonB-dependent receptor family.</text>
</comment>
<dbReference type="Proteomes" id="UP000603640">
    <property type="component" value="Unassembled WGS sequence"/>
</dbReference>
<proteinExistence type="inferred from homology"/>
<name>A0A923SIU2_9BACT</name>
<keyword evidence="2 7" id="KW-0813">Transport</keyword>
<keyword evidence="3 7" id="KW-1134">Transmembrane beta strand</keyword>
<gene>
    <name evidence="10" type="ORF">H8S84_10120</name>
</gene>
<dbReference type="RefSeq" id="WP_187067193.1">
    <property type="nucleotide sequence ID" value="NZ_JACRVF010000002.1"/>
</dbReference>
<feature type="domain" description="TonB-dependent receptor plug" evidence="9">
    <location>
        <begin position="116"/>
        <end position="234"/>
    </location>
</feature>
<evidence type="ECO:0000256" key="4">
    <source>
        <dbReference type="ARBA" id="ARBA00022692"/>
    </source>
</evidence>
<keyword evidence="5 7" id="KW-0472">Membrane</keyword>
<keyword evidence="8" id="KW-0732">Signal</keyword>
<dbReference type="AlphaFoldDB" id="A0A923SIU2"/>
<evidence type="ECO:0000256" key="8">
    <source>
        <dbReference type="SAM" id="SignalP"/>
    </source>
</evidence>
<evidence type="ECO:0000259" key="9">
    <source>
        <dbReference type="Pfam" id="PF07715"/>
    </source>
</evidence>
<dbReference type="NCBIfam" id="TIGR04057">
    <property type="entry name" value="SusC_RagA_signa"/>
    <property type="match status" value="1"/>
</dbReference>
<evidence type="ECO:0000313" key="10">
    <source>
        <dbReference type="EMBL" id="MBC5993189.1"/>
    </source>
</evidence>
<dbReference type="InterPro" id="IPR037066">
    <property type="entry name" value="Plug_dom_sf"/>
</dbReference>
<comment type="caution">
    <text evidence="10">The sequence shown here is derived from an EMBL/GenBank/DDBJ whole genome shotgun (WGS) entry which is preliminary data.</text>
</comment>
<organism evidence="10 11">
    <name type="scientific">Pontibacter cellulosilyticus</name>
    <dbReference type="NCBI Taxonomy" id="1720253"/>
    <lineage>
        <taxon>Bacteria</taxon>
        <taxon>Pseudomonadati</taxon>
        <taxon>Bacteroidota</taxon>
        <taxon>Cytophagia</taxon>
        <taxon>Cytophagales</taxon>
        <taxon>Hymenobacteraceae</taxon>
        <taxon>Pontibacter</taxon>
    </lineage>
</organism>
<evidence type="ECO:0000313" key="11">
    <source>
        <dbReference type="Proteomes" id="UP000603640"/>
    </source>
</evidence>
<comment type="subcellular location">
    <subcellularLocation>
        <location evidence="1 7">Cell outer membrane</location>
        <topology evidence="1 7">Multi-pass membrane protein</topology>
    </subcellularLocation>
</comment>
<evidence type="ECO:0000256" key="1">
    <source>
        <dbReference type="ARBA" id="ARBA00004571"/>
    </source>
</evidence>
<dbReference type="SUPFAM" id="SSF49464">
    <property type="entry name" value="Carboxypeptidase regulatory domain-like"/>
    <property type="match status" value="1"/>
</dbReference>
<accession>A0A923SIU2</accession>
<dbReference type="InterPro" id="IPR039426">
    <property type="entry name" value="TonB-dep_rcpt-like"/>
</dbReference>
<dbReference type="Gene3D" id="2.60.40.1120">
    <property type="entry name" value="Carboxypeptidase-like, regulatory domain"/>
    <property type="match status" value="1"/>
</dbReference>
<sequence>MRKLLLMSLVLTLTLLNQAVAQSKTVSGKVTDQTNAQGLPGVAVVVKGTSVGTTTSADGTYSINVPANSNTLVFRFIGYLPVEKTIGNTSTINVGMALDNKQLQEVVVTGYATKSKEEFTGAAASVTGEAIKDRPVQSFAQALTGQAAGVNIVQPNGVLNNPPVIRIRGINSISLSSFPLVVVDGIPIATGDASPNSAANNPLGDINPSDIESIDILKDAASTSIYGSRAAAGVLIITTKKGKQGKAKVSYDGWVGTGVAARLPELLNAEQYVEYKNEAVRNALSVNTALVPTAQRDANGVSFFPGEGNVDTKWYDEIYRRSVSQNHTFSVSGGNENTSYYFSAGISDQDGFIKTNSFTRRNTRLNINHKVTDWFNFRGNVTYSNSMNMAPQTGSLPGTSFASSGLARLALVLPPNVAPRNADGSYNITGSNTIGQGKNLAAITFQNPLPIMDLNTNTSENTRLISNIGADFNIFKGLTARTTYSYDRGNTENIQFWNPQHGDGWSWGGQAFNSTARRENWNWVNTLQYETTFGEKHNISLLAGTDVQKTTVDTWGSVRQTLTDVGFDLYQAGYTTNVAGGNGISYRAYESYLSSLNYNYGGKYFLSANFRRDGNSALATKQRWGNFGGASVGWALSEENFFKNSSLANTVSNVRLKGSWGRVGNGNLPSDFGSYSLFGTGLYGDISTLAYAQAGNEFLSWETSDQTNIGLDLAFLNNRITFETNYYKNDVNGLILEAPQAPSKGIPGNSILQNVGSMYNEGLEFSLGATPIDRGKFSWKTNFNLTLNKNEVTALAGGNAPIPGVTQLETANLTSVGNSVGSLWVVRTNGVNPQNGRRIFINKKGEEVQYLHGGGANAWTYLDGKVASAVTAADASAMYNTLPTWYGGFNNNFTYGNFDLSIMFTYSGGNYIYNGTQAGLRDQRFWNNHTDVLSRWQKEGDQTEIPRPIFGDNVSNGSSFPIDVNVEKGDFLRLQNTVLGYRLPAQLFGKTGISSLRVYGQIDNAFLLTKYSGVDPEISTNGNSNLAPGVERNTVPQGRMFTMGVNLGF</sequence>
<dbReference type="PROSITE" id="PS52016">
    <property type="entry name" value="TONB_DEPENDENT_REC_3"/>
    <property type="match status" value="1"/>
</dbReference>
<dbReference type="GO" id="GO:0009279">
    <property type="term" value="C:cell outer membrane"/>
    <property type="evidence" value="ECO:0007669"/>
    <property type="project" value="UniProtKB-SubCell"/>
</dbReference>
<dbReference type="InterPro" id="IPR012910">
    <property type="entry name" value="Plug_dom"/>
</dbReference>